<dbReference type="RefSeq" id="WP_265723120.1">
    <property type="nucleotide sequence ID" value="NZ_JAPIVK010000037.1"/>
</dbReference>
<comment type="caution">
    <text evidence="1">The sequence shown here is derived from an EMBL/GenBank/DDBJ whole genome shotgun (WGS) entry which is preliminary data.</text>
</comment>
<evidence type="ECO:0000313" key="2">
    <source>
        <dbReference type="Proteomes" id="UP001597425"/>
    </source>
</evidence>
<reference evidence="2" key="1">
    <citation type="journal article" date="2019" name="Int. J. Syst. Evol. Microbiol.">
        <title>The Global Catalogue of Microorganisms (GCM) 10K type strain sequencing project: providing services to taxonomists for standard genome sequencing and annotation.</title>
        <authorList>
            <consortium name="The Broad Institute Genomics Platform"/>
            <consortium name="The Broad Institute Genome Sequencing Center for Infectious Disease"/>
            <person name="Wu L."/>
            <person name="Ma J."/>
        </authorList>
    </citation>
    <scope>NUCLEOTIDE SEQUENCE [LARGE SCALE GENOMIC DNA]</scope>
    <source>
        <strain evidence="2">KCTC 12848</strain>
    </source>
</reference>
<dbReference type="Proteomes" id="UP001597425">
    <property type="component" value="Unassembled WGS sequence"/>
</dbReference>
<organism evidence="1 2">
    <name type="scientific">Microbulbifer halophilus</name>
    <dbReference type="NCBI Taxonomy" id="453963"/>
    <lineage>
        <taxon>Bacteria</taxon>
        <taxon>Pseudomonadati</taxon>
        <taxon>Pseudomonadota</taxon>
        <taxon>Gammaproteobacteria</taxon>
        <taxon>Cellvibrionales</taxon>
        <taxon>Microbulbiferaceae</taxon>
        <taxon>Microbulbifer</taxon>
    </lineage>
</organism>
<dbReference type="NCBIfam" id="TIGR03347">
    <property type="entry name" value="VI_chp_1"/>
    <property type="match status" value="1"/>
</dbReference>
<sequence>MATARRRQSFTVIERLRREPYRFDFFQSVRLLERASMIDGEDCASETVAGSAPPSRELVRFHAQSSLSFVGSDVLKIEQGESADADKGSALKQWQMDVGFTGLAGSQGVMPYYLTELVQKELREKNTALRDFLDIFNHRHISLLYQAWHKYQLPANYERQHLRRDREPDLFSHALASLSGLGTSEMRYRMPMPDESLLGMAGHLGRQQCSAAALASMIRQHFGLNVSIEQFRGEWDELPEDVLCRLPGPGYPQGINNRLGTNSVLGIECFQAQNKFRVVVEPLAYEQFMTIAPGSEKLEALKSFIQFSAGVEMDFEISVTLSTGQVAPVQLVDETDNQPLLGWNAHMGGDQQEQRVDITLSADRVSPDEALPSA</sequence>
<gene>
    <name evidence="1" type="primary">tssG</name>
    <name evidence="1" type="ORF">ACFSKX_09925</name>
</gene>
<dbReference type="PANTHER" id="PTHR35564">
    <property type="match status" value="1"/>
</dbReference>
<protein>
    <submittedName>
        <fullName evidence="1">Type VI secretion system baseplate subunit TssG</fullName>
    </submittedName>
</protein>
<keyword evidence="2" id="KW-1185">Reference proteome</keyword>
<name>A0ABW5EAW7_9GAMM</name>
<dbReference type="InterPro" id="IPR010732">
    <property type="entry name" value="T6SS_TssG-like"/>
</dbReference>
<accession>A0ABW5EAW7</accession>
<dbReference type="Pfam" id="PF06996">
    <property type="entry name" value="T6SS_TssG"/>
    <property type="match status" value="1"/>
</dbReference>
<evidence type="ECO:0000313" key="1">
    <source>
        <dbReference type="EMBL" id="MFD2310731.1"/>
    </source>
</evidence>
<dbReference type="PANTHER" id="PTHR35564:SF4">
    <property type="entry name" value="CYTOPLASMIC PROTEIN"/>
    <property type="match status" value="1"/>
</dbReference>
<dbReference type="EMBL" id="JBHUJD010000011">
    <property type="protein sequence ID" value="MFD2310731.1"/>
    <property type="molecule type" value="Genomic_DNA"/>
</dbReference>
<proteinExistence type="predicted"/>